<dbReference type="EMBL" id="KM922672">
    <property type="protein sequence ID" value="AJF79876.1"/>
    <property type="molecule type" value="Genomic_DNA"/>
</dbReference>
<sequence length="82" mass="9001">MKKILVPFLLALASVSASQVALAAKKGGTCYSMNNGEQYTCSFLNAKQRFSVEDLYNSGYRVVAYRAPIPTSPAHMIIIEQQ</sequence>
<keyword evidence="1" id="KW-0732">Signal</keyword>
<reference evidence="2" key="2">
    <citation type="journal article" date="2015" name="Antimicrob. Agents Chemother.">
        <title>Dissemination of blaOXA-23 in Acinetobacter spp. in China: Main Roles of Conjugative Plasmid pAZJ221 and Transposon Tn2009.</title>
        <authorList>
            <person name="Liu L.L."/>
            <person name="Ji S.J."/>
            <person name="Ruan Z."/>
            <person name="Fu Y."/>
            <person name="Fu Y.Q."/>
            <person name="Wang Y.F."/>
            <person name="Yu Y.S."/>
        </authorList>
    </citation>
    <scope>NUCLEOTIDE SEQUENCE</scope>
    <source>
        <strain evidence="2">A221</strain>
        <plasmid evidence="2">pAZJ221</plasmid>
    </source>
</reference>
<feature type="signal peptide" evidence="1">
    <location>
        <begin position="1"/>
        <end position="23"/>
    </location>
</feature>
<dbReference type="RefSeq" id="WP_000723068.1">
    <property type="nucleotide sequence ID" value="NZ_CP018144.1"/>
</dbReference>
<name>A0A0C4Y2J9_ACIBA</name>
<protein>
    <submittedName>
        <fullName evidence="2">Uncharacterized protein</fullName>
    </submittedName>
</protein>
<feature type="chain" id="PRO_5009759100" evidence="1">
    <location>
        <begin position="24"/>
        <end position="82"/>
    </location>
</feature>
<reference evidence="2" key="1">
    <citation type="submission" date="2014-10" db="EMBL/GenBank/DDBJ databases">
        <authorList>
            <person name="Liu L."/>
            <person name="Ji S."/>
            <person name="Ruan Z."/>
            <person name="Fu Y."/>
            <person name="Fu Y."/>
            <person name="Wang Y."/>
            <person name="Yu Y."/>
        </authorList>
    </citation>
    <scope>NUCLEOTIDE SEQUENCE</scope>
    <source>
        <strain evidence="2">A221</strain>
        <plasmid evidence="2">pAZJ221</plasmid>
    </source>
</reference>
<geneLocation type="plasmid" evidence="2">
    <name>pAZJ221</name>
</geneLocation>
<keyword evidence="2" id="KW-0614">Plasmid</keyword>
<organism evidence="2">
    <name type="scientific">Acinetobacter baumannii</name>
    <dbReference type="NCBI Taxonomy" id="470"/>
    <lineage>
        <taxon>Bacteria</taxon>
        <taxon>Pseudomonadati</taxon>
        <taxon>Pseudomonadota</taxon>
        <taxon>Gammaproteobacteria</taxon>
        <taxon>Moraxellales</taxon>
        <taxon>Moraxellaceae</taxon>
        <taxon>Acinetobacter</taxon>
        <taxon>Acinetobacter calcoaceticus/baumannii complex</taxon>
    </lineage>
</organism>
<accession>A0A0C4Y2J9</accession>
<dbReference type="AlphaFoldDB" id="A0A0C4Y2J9"/>
<proteinExistence type="predicted"/>
<gene>
    <name evidence="2" type="ORF">NG19_0040</name>
</gene>
<evidence type="ECO:0000256" key="1">
    <source>
        <dbReference type="SAM" id="SignalP"/>
    </source>
</evidence>
<dbReference type="PATRIC" id="fig|470.1342.peg.3878"/>
<evidence type="ECO:0000313" key="2">
    <source>
        <dbReference type="EMBL" id="AJF79876.1"/>
    </source>
</evidence>